<feature type="domain" description="4Fe-4S ferredoxin-type" evidence="4">
    <location>
        <begin position="411"/>
        <end position="440"/>
    </location>
</feature>
<evidence type="ECO:0000313" key="5">
    <source>
        <dbReference type="EMBL" id="AIH04560.1"/>
    </source>
</evidence>
<dbReference type="InterPro" id="IPR016099">
    <property type="entry name" value="Prismane-like_a/b-sand"/>
</dbReference>
<evidence type="ECO:0000256" key="2">
    <source>
        <dbReference type="ARBA" id="ARBA00023004"/>
    </source>
</evidence>
<evidence type="ECO:0000256" key="3">
    <source>
        <dbReference type="ARBA" id="ARBA00023014"/>
    </source>
</evidence>
<dbReference type="Gene3D" id="3.40.50.2030">
    <property type="match status" value="1"/>
</dbReference>
<evidence type="ECO:0000256" key="1">
    <source>
        <dbReference type="ARBA" id="ARBA00022723"/>
    </source>
</evidence>
<proteinExistence type="predicted"/>
<dbReference type="EMBL" id="CP008796">
    <property type="protein sequence ID" value="AIH04560.1"/>
    <property type="molecule type" value="Genomic_DNA"/>
</dbReference>
<dbReference type="Gene3D" id="3.30.70.20">
    <property type="match status" value="1"/>
</dbReference>
<dbReference type="PANTHER" id="PTHR43122:SF1">
    <property type="entry name" value="IRON-SULFUR-BINDING PROTEIN"/>
    <property type="match status" value="1"/>
</dbReference>
<dbReference type="Proteomes" id="UP000028481">
    <property type="component" value="Chromosome"/>
</dbReference>
<dbReference type="PROSITE" id="PS51379">
    <property type="entry name" value="4FE4S_FER_2"/>
    <property type="match status" value="2"/>
</dbReference>
<feature type="domain" description="4Fe-4S ferredoxin-type" evidence="4">
    <location>
        <begin position="442"/>
        <end position="471"/>
    </location>
</feature>
<dbReference type="PANTHER" id="PTHR43122">
    <property type="entry name" value="FERREDOXIN SUBUNIT OF PYRUVATE:FLAVODOXIN OXIDOREDUCTASE-RELATED"/>
    <property type="match status" value="1"/>
</dbReference>
<dbReference type="PaxDb" id="289377-HL41_07650"/>
<dbReference type="eggNOG" id="COG1151">
    <property type="taxonomic scope" value="Bacteria"/>
</dbReference>
<sequence>MEKNKDQLKNLGFTLIKDYGLNLLEFKGEIFKIDEALSSGKPINFTKPENLLFLAQSLGLDSSLPERILLTKIAKNLLDLFSTKDLTEKVEKFFPTEVLSKLKKEGLLVEGIEREITRTYEKFLRPEEKEELTKSLIKLSLTYVFGLALFRSYLKDLFFSKGNLNGLTCSDLMYALGGTFRASLSPINENLKTGNLKGLVFFNHLPLEESNLSLVKKLLHQNIWIWSAGNEKETLKYLELIQEAGEGLREFLEAFGLPPVLCLRDEVEVFPVVLEMLSAGGLFKELSEIPLVAVYCSKNSLKTVNPGLLVPAFSGLGLEVLAIGKDFLPFKLLDEKVKVFEEGLADQILQEIIERIETKRKTLGIHQPKPRVLFDMEMRRSLSSSEHMSFYQQILLERFKNTFSSEMLPVKRAEIFRERCINCFNCVKICPFSAMSIDHVANSILVDLKKCTGCGICIGECPSEAIYLQVI</sequence>
<accession>A0A075WUG4</accession>
<keyword evidence="1" id="KW-0479">Metal-binding</keyword>
<dbReference type="GO" id="GO:0003824">
    <property type="term" value="F:catalytic activity"/>
    <property type="evidence" value="ECO:0007669"/>
    <property type="project" value="InterPro"/>
</dbReference>
<evidence type="ECO:0000259" key="4">
    <source>
        <dbReference type="PROSITE" id="PS51379"/>
    </source>
</evidence>
<keyword evidence="6" id="KW-1185">Reference proteome</keyword>
<dbReference type="PROSITE" id="PS00198">
    <property type="entry name" value="4FE4S_FER_1"/>
    <property type="match status" value="1"/>
</dbReference>
<dbReference type="InterPro" id="IPR017896">
    <property type="entry name" value="4Fe4S_Fe-S-bd"/>
</dbReference>
<dbReference type="OrthoDB" id="9804603at2"/>
<reference evidence="5 6" key="1">
    <citation type="journal article" date="2015" name="Genome Announc.">
        <title>Genome Sequence of a Sulfate-Reducing Thermophilic Bacterium, Thermodesulfobacterium commune DSM 2178T (Phylum Thermodesulfobacteria).</title>
        <authorList>
            <person name="Bhatnagar S."/>
            <person name="Badger J.H."/>
            <person name="Madupu R."/>
            <person name="Khouri H.M."/>
            <person name="O'Connor E.M."/>
            <person name="Robb F.T."/>
            <person name="Ward N.L."/>
            <person name="Eisen J.A."/>
        </authorList>
    </citation>
    <scope>NUCLEOTIDE SEQUENCE [LARGE SCALE GENOMIC DNA]</scope>
    <source>
        <strain evidence="5 6">DSM 2178</strain>
    </source>
</reference>
<dbReference type="AlphaFoldDB" id="A0A075WUG4"/>
<protein>
    <recommendedName>
        <fullName evidence="4">4Fe-4S ferredoxin-type domain-containing protein</fullName>
    </recommendedName>
</protein>
<keyword evidence="3" id="KW-0411">Iron-sulfur</keyword>
<dbReference type="SUPFAM" id="SSF54862">
    <property type="entry name" value="4Fe-4S ferredoxins"/>
    <property type="match status" value="1"/>
</dbReference>
<dbReference type="STRING" id="289377.HL41_07650"/>
<gene>
    <name evidence="5" type="ORF">HL41_07650</name>
</gene>
<dbReference type="KEGG" id="tcm:HL41_07650"/>
<evidence type="ECO:0000313" key="6">
    <source>
        <dbReference type="Proteomes" id="UP000028481"/>
    </source>
</evidence>
<dbReference type="HOGENOM" id="CLU_579916_0_0_0"/>
<keyword evidence="2" id="KW-0408">Iron</keyword>
<name>A0A075WUG4_9BACT</name>
<dbReference type="Pfam" id="PF13187">
    <property type="entry name" value="Fer4_9"/>
    <property type="match status" value="1"/>
</dbReference>
<dbReference type="InterPro" id="IPR017900">
    <property type="entry name" value="4Fe4S_Fe_S_CS"/>
</dbReference>
<organism evidence="5 6">
    <name type="scientific">Thermodesulfobacterium commune DSM 2178</name>
    <dbReference type="NCBI Taxonomy" id="289377"/>
    <lineage>
        <taxon>Bacteria</taxon>
        <taxon>Pseudomonadati</taxon>
        <taxon>Thermodesulfobacteriota</taxon>
        <taxon>Thermodesulfobacteria</taxon>
        <taxon>Thermodesulfobacteriales</taxon>
        <taxon>Thermodesulfobacteriaceae</taxon>
        <taxon>Thermodesulfobacterium</taxon>
    </lineage>
</organism>
<dbReference type="eggNOG" id="COG1148">
    <property type="taxonomic scope" value="Bacteria"/>
</dbReference>
<dbReference type="GO" id="GO:0051536">
    <property type="term" value="F:iron-sulfur cluster binding"/>
    <property type="evidence" value="ECO:0007669"/>
    <property type="project" value="UniProtKB-KW"/>
</dbReference>
<dbReference type="GO" id="GO:0046872">
    <property type="term" value="F:metal ion binding"/>
    <property type="evidence" value="ECO:0007669"/>
    <property type="project" value="UniProtKB-KW"/>
</dbReference>
<dbReference type="RefSeq" id="WP_038060481.1">
    <property type="nucleotide sequence ID" value="NZ_CP008796.1"/>
</dbReference>